<dbReference type="InterPro" id="IPR050951">
    <property type="entry name" value="Retrovirus_Pol_polyprotein"/>
</dbReference>
<protein>
    <submittedName>
        <fullName evidence="1">Transposon Tf2-11 polyprotein</fullName>
    </submittedName>
</protein>
<dbReference type="InterPro" id="IPR043128">
    <property type="entry name" value="Rev_trsase/Diguanyl_cyclase"/>
</dbReference>
<reference evidence="1 2" key="1">
    <citation type="journal article" date="2014" name="Genome Biol. Evol.">
        <title>The genome of the myxosporean Thelohanellus kitauei shows adaptations to nutrient acquisition within its fish host.</title>
        <authorList>
            <person name="Yang Y."/>
            <person name="Xiong J."/>
            <person name="Zhou Z."/>
            <person name="Huo F."/>
            <person name="Miao W."/>
            <person name="Ran C."/>
            <person name="Liu Y."/>
            <person name="Zhang J."/>
            <person name="Feng J."/>
            <person name="Wang M."/>
            <person name="Wang M."/>
            <person name="Wang L."/>
            <person name="Yao B."/>
        </authorList>
    </citation>
    <scope>NUCLEOTIDE SEQUENCE [LARGE SCALE GENOMIC DNA]</scope>
    <source>
        <strain evidence="1">Wuqing</strain>
    </source>
</reference>
<comment type="caution">
    <text evidence="1">The sequence shown here is derived from an EMBL/GenBank/DDBJ whole genome shotgun (WGS) entry which is preliminary data.</text>
</comment>
<dbReference type="Gene3D" id="3.30.70.270">
    <property type="match status" value="2"/>
</dbReference>
<evidence type="ECO:0000313" key="1">
    <source>
        <dbReference type="EMBL" id="KII61207.1"/>
    </source>
</evidence>
<dbReference type="EMBL" id="JWZT01005374">
    <property type="protein sequence ID" value="KII61207.1"/>
    <property type="molecule type" value="Genomic_DNA"/>
</dbReference>
<sequence length="129" mass="15086">MRLEQCGLTIQVSKCTFLEDKIKYLGHVIDKNGIFRTTESIEPIMNCPKPTNTKELESFLGAINYYSNLVPMIHAGCTKFNELTRNGKKWEYNDEHKKIFEEMKNASTTHEYLYHYNSSIHLFLRTNTS</sequence>
<keyword evidence="2" id="KW-1185">Reference proteome</keyword>
<accession>A0A0C2IWF9</accession>
<name>A0A0C2IWF9_THEKT</name>
<dbReference type="OMA" id="TTHEYLY"/>
<dbReference type="Proteomes" id="UP000031668">
    <property type="component" value="Unassembled WGS sequence"/>
</dbReference>
<dbReference type="SUPFAM" id="SSF56672">
    <property type="entry name" value="DNA/RNA polymerases"/>
    <property type="match status" value="1"/>
</dbReference>
<dbReference type="PANTHER" id="PTHR37984">
    <property type="entry name" value="PROTEIN CBG26694"/>
    <property type="match status" value="1"/>
</dbReference>
<dbReference type="PANTHER" id="PTHR37984:SF9">
    <property type="entry name" value="INTEGRASE CATALYTIC DOMAIN-CONTAINING PROTEIN"/>
    <property type="match status" value="1"/>
</dbReference>
<organism evidence="1 2">
    <name type="scientific">Thelohanellus kitauei</name>
    <name type="common">Myxosporean</name>
    <dbReference type="NCBI Taxonomy" id="669202"/>
    <lineage>
        <taxon>Eukaryota</taxon>
        <taxon>Metazoa</taxon>
        <taxon>Cnidaria</taxon>
        <taxon>Myxozoa</taxon>
        <taxon>Myxosporea</taxon>
        <taxon>Bivalvulida</taxon>
        <taxon>Platysporina</taxon>
        <taxon>Myxobolidae</taxon>
        <taxon>Thelohanellus</taxon>
    </lineage>
</organism>
<dbReference type="InterPro" id="IPR043502">
    <property type="entry name" value="DNA/RNA_pol_sf"/>
</dbReference>
<gene>
    <name evidence="1" type="ORF">RF11_11292</name>
</gene>
<proteinExistence type="predicted"/>
<evidence type="ECO:0000313" key="2">
    <source>
        <dbReference type="Proteomes" id="UP000031668"/>
    </source>
</evidence>
<dbReference type="OrthoDB" id="5985335at2759"/>
<dbReference type="AlphaFoldDB" id="A0A0C2IWF9"/>